<dbReference type="InterPro" id="IPR025824">
    <property type="entry name" value="OB-fold_nuc-bd_dom"/>
</dbReference>
<organism evidence="9 10">
    <name type="scientific">Candidatus Fonsibacter lacus</name>
    <dbReference type="NCBI Taxonomy" id="2576439"/>
    <lineage>
        <taxon>Bacteria</taxon>
        <taxon>Pseudomonadati</taxon>
        <taxon>Pseudomonadota</taxon>
        <taxon>Alphaproteobacteria</taxon>
        <taxon>Candidatus Pelagibacterales</taxon>
        <taxon>Candidatus Pelagibacterales incertae sedis</taxon>
        <taxon>Candidatus Fonsibacter</taxon>
    </lineage>
</organism>
<evidence type="ECO:0000259" key="8">
    <source>
        <dbReference type="Pfam" id="PF13742"/>
    </source>
</evidence>
<keyword evidence="3 5" id="KW-0378">Hydrolase</keyword>
<name>A0A965GC78_9PROT</name>
<evidence type="ECO:0000256" key="2">
    <source>
        <dbReference type="ARBA" id="ARBA00022722"/>
    </source>
</evidence>
<dbReference type="HAMAP" id="MF_00378">
    <property type="entry name" value="Exonuc_7_L"/>
    <property type="match status" value="1"/>
</dbReference>
<dbReference type="PANTHER" id="PTHR30008:SF0">
    <property type="entry name" value="EXODEOXYRIBONUCLEASE 7 LARGE SUBUNIT"/>
    <property type="match status" value="1"/>
</dbReference>
<dbReference type="InterPro" id="IPR003753">
    <property type="entry name" value="Exonuc_VII_L"/>
</dbReference>
<dbReference type="PANTHER" id="PTHR30008">
    <property type="entry name" value="EXODEOXYRIBONUCLEASE 7 LARGE SUBUNIT"/>
    <property type="match status" value="1"/>
</dbReference>
<dbReference type="AlphaFoldDB" id="A0A965GC78"/>
<dbReference type="EC" id="3.1.11.6" evidence="5"/>
<dbReference type="GO" id="GO:0003676">
    <property type="term" value="F:nucleic acid binding"/>
    <property type="evidence" value="ECO:0007669"/>
    <property type="project" value="InterPro"/>
</dbReference>
<dbReference type="GO" id="GO:0006308">
    <property type="term" value="P:DNA catabolic process"/>
    <property type="evidence" value="ECO:0007669"/>
    <property type="project" value="UniProtKB-UniRule"/>
</dbReference>
<evidence type="ECO:0000256" key="4">
    <source>
        <dbReference type="ARBA" id="ARBA00022839"/>
    </source>
</evidence>
<gene>
    <name evidence="5" type="primary">xseA</name>
    <name evidence="9" type="ORF">EBT44_02100</name>
</gene>
<evidence type="ECO:0000256" key="6">
    <source>
        <dbReference type="RuleBase" id="RU004355"/>
    </source>
</evidence>
<protein>
    <recommendedName>
        <fullName evidence="5">Exodeoxyribonuclease 7 large subunit</fullName>
        <ecNumber evidence="5">3.1.11.6</ecNumber>
    </recommendedName>
    <alternativeName>
        <fullName evidence="5">Exodeoxyribonuclease VII large subunit</fullName>
        <shortName evidence="5">Exonuclease VII large subunit</shortName>
    </alternativeName>
</protein>
<dbReference type="Pfam" id="PF13742">
    <property type="entry name" value="tRNA_anti_2"/>
    <property type="match status" value="1"/>
</dbReference>
<evidence type="ECO:0000313" key="9">
    <source>
        <dbReference type="EMBL" id="NBR93632.1"/>
    </source>
</evidence>
<comment type="caution">
    <text evidence="9">The sequence shown here is derived from an EMBL/GenBank/DDBJ whole genome shotgun (WGS) entry which is preliminary data.</text>
</comment>
<dbReference type="GO" id="GO:0009318">
    <property type="term" value="C:exodeoxyribonuclease VII complex"/>
    <property type="evidence" value="ECO:0007669"/>
    <property type="project" value="UniProtKB-UniRule"/>
</dbReference>
<keyword evidence="1 5" id="KW-0963">Cytoplasm</keyword>
<dbReference type="EMBL" id="RFXN01000015">
    <property type="protein sequence ID" value="NBR93632.1"/>
    <property type="molecule type" value="Genomic_DNA"/>
</dbReference>
<keyword evidence="4 5" id="KW-0269">Exonuclease</keyword>
<reference evidence="9" key="1">
    <citation type="submission" date="2018-10" db="EMBL/GenBank/DDBJ databases">
        <title>Iterative Subtractive Binning of Freshwater Chronoseries Metagenomes Recovers Nearly Complete Genomes from over Four Hundred Novel Species.</title>
        <authorList>
            <person name="Rodriguez-R L.M."/>
            <person name="Tsementzi D."/>
            <person name="Luo C."/>
            <person name="Konstantinidis K.T."/>
        </authorList>
    </citation>
    <scope>NUCLEOTIDE SEQUENCE</scope>
    <source>
        <strain evidence="9">WB5_2A_028</strain>
    </source>
</reference>
<proteinExistence type="inferred from homology"/>
<dbReference type="GO" id="GO:0008855">
    <property type="term" value="F:exodeoxyribonuclease VII activity"/>
    <property type="evidence" value="ECO:0007669"/>
    <property type="project" value="UniProtKB-UniRule"/>
</dbReference>
<comment type="function">
    <text evidence="5">Bidirectionally degrades single-stranded DNA into large acid-insoluble oligonucleotides, which are then degraded further into small acid-soluble oligonucleotides.</text>
</comment>
<evidence type="ECO:0000259" key="7">
    <source>
        <dbReference type="Pfam" id="PF02601"/>
    </source>
</evidence>
<feature type="domain" description="OB-fold nucleic acid binding" evidence="8">
    <location>
        <begin position="11"/>
        <end position="104"/>
    </location>
</feature>
<dbReference type="CDD" id="cd04489">
    <property type="entry name" value="ExoVII_LU_OBF"/>
    <property type="match status" value="1"/>
</dbReference>
<accession>A0A965GC78</accession>
<dbReference type="InterPro" id="IPR020579">
    <property type="entry name" value="Exonuc_VII_lsu_C"/>
</dbReference>
<dbReference type="Pfam" id="PF02601">
    <property type="entry name" value="Exonuc_VII_L"/>
    <property type="match status" value="1"/>
</dbReference>
<comment type="subunit">
    <text evidence="5">Heterooligomer composed of large and small subunits.</text>
</comment>
<dbReference type="NCBIfam" id="TIGR00237">
    <property type="entry name" value="xseA"/>
    <property type="match status" value="1"/>
</dbReference>
<sequence>MIESSSEEPLPVRVVSESIGEYVGRLGPVWVEGEVAEITRRPGSQMAFMRLKDTSVDMSLQVTCHKSILEAIDPLPENARIVAYAKVNWYAVRGTLSLMAREIRQVGLGELLARLEQLKNLLAAEGLFASERKRELPFLPRKIGLICGRASAAEKDVVENVERRWPGMPFEIREVAVQGSTAVIEVSRALIELDAIDDVDVIIVTRGGGSFEDLLPFSDESLIRLVASLTTPIVSAIGHEQDAPLLDLVADLRASTPTDAAKRVVPSLIEEREHILQLSNRLEKRMFSIIELEISRLSALLSRPVIKEPLTIVNNKAEEIKVLCSDGRKALSSRLREEKIEVREIKARIAALSPLSTLKRGYAVVQKKGKVLLDAKDVALSERLDVVLSKGEIAVEVVTAQRSKKSKEK</sequence>
<evidence type="ECO:0000256" key="5">
    <source>
        <dbReference type="HAMAP-Rule" id="MF_00378"/>
    </source>
</evidence>
<comment type="similarity">
    <text evidence="5 6">Belongs to the XseA family.</text>
</comment>
<comment type="subcellular location">
    <subcellularLocation>
        <location evidence="5 6">Cytoplasm</location>
    </subcellularLocation>
</comment>
<evidence type="ECO:0000256" key="3">
    <source>
        <dbReference type="ARBA" id="ARBA00022801"/>
    </source>
</evidence>
<dbReference type="Proteomes" id="UP000740727">
    <property type="component" value="Unassembled WGS sequence"/>
</dbReference>
<feature type="domain" description="Exonuclease VII large subunit C-terminal" evidence="7">
    <location>
        <begin position="127"/>
        <end position="345"/>
    </location>
</feature>
<comment type="catalytic activity">
    <reaction evidence="5 6">
        <text>Exonucleolytic cleavage in either 5'- to 3'- or 3'- to 5'-direction to yield nucleoside 5'-phosphates.</text>
        <dbReference type="EC" id="3.1.11.6"/>
    </reaction>
</comment>
<keyword evidence="2 5" id="KW-0540">Nuclease</keyword>
<evidence type="ECO:0000313" key="10">
    <source>
        <dbReference type="Proteomes" id="UP000740727"/>
    </source>
</evidence>
<dbReference type="GO" id="GO:0005737">
    <property type="term" value="C:cytoplasm"/>
    <property type="evidence" value="ECO:0007669"/>
    <property type="project" value="UniProtKB-SubCell"/>
</dbReference>
<evidence type="ECO:0000256" key="1">
    <source>
        <dbReference type="ARBA" id="ARBA00022490"/>
    </source>
</evidence>